<keyword evidence="2" id="KW-1185">Reference proteome</keyword>
<comment type="caution">
    <text evidence="1">The sequence shown here is derived from an EMBL/GenBank/DDBJ whole genome shotgun (WGS) entry which is preliminary data.</text>
</comment>
<dbReference type="AlphaFoldDB" id="A0AAD5LYE6"/>
<dbReference type="Proteomes" id="UP001196413">
    <property type="component" value="Unassembled WGS sequence"/>
</dbReference>
<dbReference type="EMBL" id="JAHQIW010000587">
    <property type="protein sequence ID" value="KAJ1348977.1"/>
    <property type="molecule type" value="Genomic_DNA"/>
</dbReference>
<evidence type="ECO:0000313" key="1">
    <source>
        <dbReference type="EMBL" id="KAJ1348977.1"/>
    </source>
</evidence>
<protein>
    <submittedName>
        <fullName evidence="1">Uncharacterized protein</fullName>
    </submittedName>
</protein>
<name>A0AAD5LYE6_PARTN</name>
<reference evidence="1" key="1">
    <citation type="submission" date="2021-06" db="EMBL/GenBank/DDBJ databases">
        <title>Parelaphostrongylus tenuis whole genome reference sequence.</title>
        <authorList>
            <person name="Garwood T.J."/>
            <person name="Larsen P.A."/>
            <person name="Fountain-Jones N.M."/>
            <person name="Garbe J.R."/>
            <person name="Macchietto M.G."/>
            <person name="Kania S.A."/>
            <person name="Gerhold R.W."/>
            <person name="Richards J.E."/>
            <person name="Wolf T.M."/>
        </authorList>
    </citation>
    <scope>NUCLEOTIDE SEQUENCE</scope>
    <source>
        <strain evidence="1">MNPRO001-30</strain>
        <tissue evidence="1">Meninges</tissue>
    </source>
</reference>
<organism evidence="1 2">
    <name type="scientific">Parelaphostrongylus tenuis</name>
    <name type="common">Meningeal worm</name>
    <dbReference type="NCBI Taxonomy" id="148309"/>
    <lineage>
        <taxon>Eukaryota</taxon>
        <taxon>Metazoa</taxon>
        <taxon>Ecdysozoa</taxon>
        <taxon>Nematoda</taxon>
        <taxon>Chromadorea</taxon>
        <taxon>Rhabditida</taxon>
        <taxon>Rhabditina</taxon>
        <taxon>Rhabditomorpha</taxon>
        <taxon>Strongyloidea</taxon>
        <taxon>Metastrongylidae</taxon>
        <taxon>Parelaphostrongylus</taxon>
    </lineage>
</organism>
<sequence length="148" mass="16483">MSLIRPSPSVARRDGFVLCLSSDIKRERRRSSIKCTLTDCNMFSMMVVGEGTVCSKPIAPQKATECYCRSSNYALTIITRNPHGNIGGPNGVNWSRRGVLETVGNGLFLTCCRDDDETGIGSDCRNDLRIPRNAHVRETEVRNDVIFR</sequence>
<evidence type="ECO:0000313" key="2">
    <source>
        <dbReference type="Proteomes" id="UP001196413"/>
    </source>
</evidence>
<proteinExistence type="predicted"/>
<accession>A0AAD5LYE6</accession>
<gene>
    <name evidence="1" type="ORF">KIN20_004390</name>
</gene>